<comment type="caution">
    <text evidence="2">The sequence shown here is derived from an EMBL/GenBank/DDBJ whole genome shotgun (WGS) entry which is preliminary data.</text>
</comment>
<proteinExistence type="predicted"/>
<protein>
    <submittedName>
        <fullName evidence="2">Uncharacterized protein</fullName>
    </submittedName>
</protein>
<dbReference type="OrthoDB" id="10544754at2759"/>
<evidence type="ECO:0000256" key="1">
    <source>
        <dbReference type="SAM" id="MobiDB-lite"/>
    </source>
</evidence>
<sequence>MQPTSQPAEPSQAKPSQVKPSQAEPSRASWFRIRERGMDERNGVKNGKDTGTKQVNKVANHEPLSGFSCVLLLPGRACGGVVCTCACATRPAFRTCGFSALPRTLFAAKAGGARDPRTRGHEVSTASAVWTALAESTCTV</sequence>
<name>A0A6V7HMF8_9HYME</name>
<accession>A0A6V7HMF8</accession>
<reference evidence="2" key="1">
    <citation type="submission" date="2020-07" db="EMBL/GenBank/DDBJ databases">
        <authorList>
            <person name="Nazaruddin N."/>
        </authorList>
    </citation>
    <scope>NUCLEOTIDE SEQUENCE</scope>
</reference>
<feature type="compositionally biased region" description="Basic and acidic residues" evidence="1">
    <location>
        <begin position="32"/>
        <end position="51"/>
    </location>
</feature>
<keyword evidence="3" id="KW-1185">Reference proteome</keyword>
<gene>
    <name evidence="2" type="ORF">MHI_LOCUS937224</name>
</gene>
<dbReference type="Proteomes" id="UP000752696">
    <property type="component" value="Unassembled WGS sequence"/>
</dbReference>
<dbReference type="EMBL" id="CAJDYZ010012005">
    <property type="protein sequence ID" value="CAD1480435.1"/>
    <property type="molecule type" value="Genomic_DNA"/>
</dbReference>
<evidence type="ECO:0000313" key="3">
    <source>
        <dbReference type="Proteomes" id="UP000752696"/>
    </source>
</evidence>
<feature type="compositionally biased region" description="Polar residues" evidence="1">
    <location>
        <begin position="1"/>
        <end position="24"/>
    </location>
</feature>
<evidence type="ECO:0000313" key="2">
    <source>
        <dbReference type="EMBL" id="CAD1480435.1"/>
    </source>
</evidence>
<feature type="region of interest" description="Disordered" evidence="1">
    <location>
        <begin position="1"/>
        <end position="52"/>
    </location>
</feature>
<dbReference type="AlphaFoldDB" id="A0A6V7HMF8"/>
<organism evidence="2 3">
    <name type="scientific">Heterotrigona itama</name>
    <dbReference type="NCBI Taxonomy" id="395501"/>
    <lineage>
        <taxon>Eukaryota</taxon>
        <taxon>Metazoa</taxon>
        <taxon>Ecdysozoa</taxon>
        <taxon>Arthropoda</taxon>
        <taxon>Hexapoda</taxon>
        <taxon>Insecta</taxon>
        <taxon>Pterygota</taxon>
        <taxon>Neoptera</taxon>
        <taxon>Endopterygota</taxon>
        <taxon>Hymenoptera</taxon>
        <taxon>Apocrita</taxon>
        <taxon>Aculeata</taxon>
        <taxon>Apoidea</taxon>
        <taxon>Anthophila</taxon>
        <taxon>Apidae</taxon>
        <taxon>Heterotrigona</taxon>
    </lineage>
</organism>